<organism evidence="1">
    <name type="scientific">Siphoviridae sp. ctHGG8</name>
    <dbReference type="NCBI Taxonomy" id="2826230"/>
    <lineage>
        <taxon>Viruses</taxon>
        <taxon>Duplodnaviria</taxon>
        <taxon>Heunggongvirae</taxon>
        <taxon>Uroviricota</taxon>
        <taxon>Caudoviricetes</taxon>
    </lineage>
</organism>
<sequence length="85" mass="9991">MKNKNILVLAGIKFRPDEIEQELAKGNKFIVKWKTIWEICYSQAQRQYYAIKVYTSEDSYVSKGRFYFVNASRANEMIGSEILID</sequence>
<dbReference type="EMBL" id="BK015071">
    <property type="protein sequence ID" value="DAD89893.1"/>
    <property type="molecule type" value="Genomic_DNA"/>
</dbReference>
<accession>A0A8S5N5A4</accession>
<proteinExistence type="predicted"/>
<reference evidence="1" key="1">
    <citation type="journal article" date="2021" name="Proc. Natl. Acad. Sci. U.S.A.">
        <title>A Catalog of Tens of Thousands of Viruses from Human Metagenomes Reveals Hidden Associations with Chronic Diseases.</title>
        <authorList>
            <person name="Tisza M.J."/>
            <person name="Buck C.B."/>
        </authorList>
    </citation>
    <scope>NUCLEOTIDE SEQUENCE</scope>
    <source>
        <strain evidence="1">CtHGG8</strain>
    </source>
</reference>
<name>A0A8S5N5A4_9CAUD</name>
<protein>
    <submittedName>
        <fullName evidence="1">Uncharacterized protein</fullName>
    </submittedName>
</protein>
<evidence type="ECO:0000313" key="1">
    <source>
        <dbReference type="EMBL" id="DAD89893.1"/>
    </source>
</evidence>